<dbReference type="GeneID" id="113713904"/>
<evidence type="ECO:0008006" key="3">
    <source>
        <dbReference type="Google" id="ProtNLM"/>
    </source>
</evidence>
<keyword evidence="1" id="KW-1185">Reference proteome</keyword>
<dbReference type="Gene3D" id="3.60.10.10">
    <property type="entry name" value="Endonuclease/exonuclease/phosphatase"/>
    <property type="match status" value="1"/>
</dbReference>
<dbReference type="PANTHER" id="PTHR33710">
    <property type="entry name" value="BNAC02G09200D PROTEIN"/>
    <property type="match status" value="1"/>
</dbReference>
<dbReference type="InterPro" id="IPR036691">
    <property type="entry name" value="Endo/exonu/phosph_ase_sf"/>
</dbReference>
<dbReference type="Proteomes" id="UP001652660">
    <property type="component" value="Chromosome 10c"/>
</dbReference>
<dbReference type="RefSeq" id="XP_071924697.1">
    <property type="nucleotide sequence ID" value="XM_072068596.1"/>
</dbReference>
<evidence type="ECO:0000313" key="1">
    <source>
        <dbReference type="Proteomes" id="UP001652660"/>
    </source>
</evidence>
<organism evidence="1 2">
    <name type="scientific">Coffea arabica</name>
    <name type="common">Arabian coffee</name>
    <dbReference type="NCBI Taxonomy" id="13443"/>
    <lineage>
        <taxon>Eukaryota</taxon>
        <taxon>Viridiplantae</taxon>
        <taxon>Streptophyta</taxon>
        <taxon>Embryophyta</taxon>
        <taxon>Tracheophyta</taxon>
        <taxon>Spermatophyta</taxon>
        <taxon>Magnoliopsida</taxon>
        <taxon>eudicotyledons</taxon>
        <taxon>Gunneridae</taxon>
        <taxon>Pentapetalae</taxon>
        <taxon>asterids</taxon>
        <taxon>lamiids</taxon>
        <taxon>Gentianales</taxon>
        <taxon>Rubiaceae</taxon>
        <taxon>Ixoroideae</taxon>
        <taxon>Gardenieae complex</taxon>
        <taxon>Bertiereae - Coffeeae clade</taxon>
        <taxon>Coffeeae</taxon>
        <taxon>Coffea</taxon>
    </lineage>
</organism>
<sequence>MGSKDVLAEDEELRELQERVGTLSPRVSLVAICEPKTSLLNLDSIRVKVGMDLAIANQAGSVWVLYKSSFDCQTMGESEQHITLRVVSQLLPEEMYFSFVHAKCTGQEREGLWEELLREKQDVKPWFLVGDFNVILSAEEKRGGVPFRQADGVELAQFMSLAGVGDAGYSGSRYTWCNNRQGMARVWKRLDRMLINSAAMRMGSEFTVQHLGRDPSDHAPLLLSAVTRLDGKPSPFRFLNVWTTKSGFMDVVRECWSGSLPGSPLKVLSEKLRKMKHALRHWSRSSFGDIFLETWSPEQKVAEAEIAHDDNPSEELLLQLQEARAPLRNALRVEEEFWKQKARVKWLADGDRNTVFFHSIVTERRRKSVIHRVRRTNGEWVDDEASICNEAVNFFQGLFTEEVGCVSSDMLKVIPRVITAQDNSGLTEIPSMDEVKEVLFSMDGDSAAGPDGFTGSLSTGFYTIQTDKLMQLH</sequence>
<evidence type="ECO:0000313" key="2">
    <source>
        <dbReference type="RefSeq" id="XP_071924697.1"/>
    </source>
</evidence>
<name>A0ABM4VYV0_COFAR</name>
<reference evidence="2" key="1">
    <citation type="submission" date="2025-08" db="UniProtKB">
        <authorList>
            <consortium name="RefSeq"/>
        </authorList>
    </citation>
    <scope>IDENTIFICATION</scope>
    <source>
        <tissue evidence="2">Leaves</tissue>
    </source>
</reference>
<gene>
    <name evidence="2" type="primary">LOC113713904</name>
</gene>
<protein>
    <recommendedName>
        <fullName evidence="3">Endonuclease/exonuclease/phosphatase domain-containing protein</fullName>
    </recommendedName>
</protein>
<accession>A0ABM4VYV0</accession>
<dbReference type="SUPFAM" id="SSF56219">
    <property type="entry name" value="DNase I-like"/>
    <property type="match status" value="1"/>
</dbReference>
<dbReference type="PANTHER" id="PTHR33710:SF54">
    <property type="entry name" value="NON-LTR RETROELEMENT REVERSE TRANSCRIPTASE"/>
    <property type="match status" value="1"/>
</dbReference>
<proteinExistence type="predicted"/>